<keyword evidence="5" id="KW-1185">Reference proteome</keyword>
<dbReference type="Gene3D" id="3.10.20.90">
    <property type="entry name" value="Phosphatidylinositol 3-kinase Catalytic Subunit, Chain A, domain 1"/>
    <property type="match status" value="1"/>
</dbReference>
<dbReference type="EMBL" id="ABJB010220950">
    <property type="status" value="NOT_ANNOTATED_CDS"/>
    <property type="molecule type" value="Genomic_DNA"/>
</dbReference>
<dbReference type="EMBL" id="ABJB010159934">
    <property type="status" value="NOT_ANNOTATED_CDS"/>
    <property type="molecule type" value="Genomic_DNA"/>
</dbReference>
<proteinExistence type="evidence at protein level"/>
<dbReference type="EnsemblMetazoa" id="ISCW003412-RA">
    <property type="protein sequence ID" value="ISCW003412-PA"/>
    <property type="gene ID" value="ISCW003412"/>
</dbReference>
<dbReference type="GO" id="GO:0090168">
    <property type="term" value="P:Golgi reassembly"/>
    <property type="evidence" value="ECO:0000318"/>
    <property type="project" value="GO_Central"/>
</dbReference>
<evidence type="ECO:0000313" key="5">
    <source>
        <dbReference type="Proteomes" id="UP000001555"/>
    </source>
</evidence>
<gene>
    <name evidence="3" type="ORF">IscW_ISCW003412</name>
</gene>
<evidence type="ECO:0000259" key="2">
    <source>
        <dbReference type="PROSITE" id="PS50802"/>
    </source>
</evidence>
<dbReference type="HOGENOM" id="CLU_009674_1_0_1"/>
<name>B7PDB3_IXOSC</name>
<dbReference type="EMBL" id="ABJB010686151">
    <property type="status" value="NOT_ANNOTATED_CDS"/>
    <property type="molecule type" value="Genomic_DNA"/>
</dbReference>
<dbReference type="VEuPathDB" id="VectorBase:ISCI003412"/>
<dbReference type="VEuPathDB" id="VectorBase:ISCP_016392"/>
<dbReference type="AlphaFoldDB" id="B7PDB3"/>
<dbReference type="OrthoDB" id="10012024at2759"/>
<dbReference type="Pfam" id="PF02338">
    <property type="entry name" value="OTU"/>
    <property type="match status" value="1"/>
</dbReference>
<organism>
    <name type="scientific">Ixodes scapularis</name>
    <name type="common">Black-legged tick</name>
    <name type="synonym">Deer tick</name>
    <dbReference type="NCBI Taxonomy" id="6945"/>
    <lineage>
        <taxon>Eukaryota</taxon>
        <taxon>Metazoa</taxon>
        <taxon>Ecdysozoa</taxon>
        <taxon>Arthropoda</taxon>
        <taxon>Chelicerata</taxon>
        <taxon>Arachnida</taxon>
        <taxon>Acari</taxon>
        <taxon>Parasitiformes</taxon>
        <taxon>Ixodida</taxon>
        <taxon>Ixodoidea</taxon>
        <taxon>Ixodidae</taxon>
        <taxon>Ixodinae</taxon>
        <taxon>Ixodes</taxon>
    </lineage>
</organism>
<accession>B7PDB3</accession>
<dbReference type="InterPro" id="IPR045827">
    <property type="entry name" value="VCPIP1_N"/>
</dbReference>
<dbReference type="GO" id="GO:0004843">
    <property type="term" value="F:cysteine-type deubiquitinase activity"/>
    <property type="evidence" value="ECO:0000318"/>
    <property type="project" value="GO_Central"/>
</dbReference>
<evidence type="ECO:0000313" key="3">
    <source>
        <dbReference type="EMBL" id="EEC04585.1"/>
    </source>
</evidence>
<dbReference type="GO" id="GO:0106300">
    <property type="term" value="P:protein-DNA covalent cross-linking repair"/>
    <property type="evidence" value="ECO:0000318"/>
    <property type="project" value="GO_Central"/>
</dbReference>
<dbReference type="InterPro" id="IPR039087">
    <property type="entry name" value="VCPIP1"/>
</dbReference>
<dbReference type="InterPro" id="IPR003323">
    <property type="entry name" value="OTU_dom"/>
</dbReference>
<reference evidence="3 5" key="1">
    <citation type="submission" date="2008-03" db="EMBL/GenBank/DDBJ databases">
        <title>Annotation of Ixodes scapularis.</title>
        <authorList>
            <consortium name="Ixodes scapularis Genome Project Consortium"/>
            <person name="Caler E."/>
            <person name="Hannick L.I."/>
            <person name="Bidwell S."/>
            <person name="Joardar V."/>
            <person name="Thiagarajan M."/>
            <person name="Amedeo P."/>
            <person name="Galinsky K.J."/>
            <person name="Schobel S."/>
            <person name="Inman J."/>
            <person name="Hostetler J."/>
            <person name="Miller J."/>
            <person name="Hammond M."/>
            <person name="Megy K."/>
            <person name="Lawson D."/>
            <person name="Kodira C."/>
            <person name="Sutton G."/>
            <person name="Meyer J."/>
            <person name="Hill C.A."/>
            <person name="Birren B."/>
            <person name="Nene V."/>
            <person name="Collins F."/>
            <person name="Alarcon-Chaidez F."/>
            <person name="Wikel S."/>
            <person name="Strausberg R."/>
        </authorList>
    </citation>
    <scope>NUCLEOTIDE SEQUENCE [LARGE SCALE GENOMIC DNA]</scope>
    <source>
        <strain evidence="5">Wikel</strain>
        <strain evidence="3">Wikel colony</strain>
    </source>
</reference>
<dbReference type="EMBL" id="ABJB010695556">
    <property type="status" value="NOT_ANNOTATED_CDS"/>
    <property type="molecule type" value="Genomic_DNA"/>
</dbReference>
<dbReference type="Pfam" id="PF19437">
    <property type="entry name" value="VCIP135_N"/>
    <property type="match status" value="1"/>
</dbReference>
<evidence type="ECO:0000256" key="1">
    <source>
        <dbReference type="SAM" id="MobiDB-lite"/>
    </source>
</evidence>
<feature type="non-terminal residue" evidence="3">
    <location>
        <position position="966"/>
    </location>
</feature>
<keyword evidence="6" id="KW-1267">Proteomics identification</keyword>
<protein>
    <submittedName>
        <fullName evidence="3 4">Deubiquitinating protein VCIP135, putative</fullName>
    </submittedName>
</protein>
<dbReference type="EMBL" id="ABJB010488983">
    <property type="status" value="NOT_ANNOTATED_CDS"/>
    <property type="molecule type" value="Genomic_DNA"/>
</dbReference>
<dbReference type="GO" id="GO:0016320">
    <property type="term" value="P:endoplasmic reticulum membrane fusion"/>
    <property type="evidence" value="ECO:0000318"/>
    <property type="project" value="GO_Central"/>
</dbReference>
<feature type="region of interest" description="Disordered" evidence="1">
    <location>
        <begin position="640"/>
        <end position="662"/>
    </location>
</feature>
<sequence>SPPRALGKQLNGAKMAAQGPGGGREPAQPRVLSASCPDEACHSRLFFPSYDLSVECPQCGQRHDRAALRNVEEVSNPGIAFHSLIRNILVGNIVPKHGEDTVKVRGLSNYHCKLVSPLLTTYGMDKRSGKARPLSEMGAGPAFDCGVLADRAFRIDPELVEVAGYGRDVSGSLSYLRGTLALVRAHNDGEDRLLPVHVDGDGHCLVHAVSRALVGRELFWHPLRCNLKRHLEEHLAKYKELLKDFVDEKEWASIIAECDPEFLPPEGELLGLRNIHVFSLANVLRRPIILLDSLAGMQSLGDYAALFLPSLVAPERCRGGPLNRRNPPLCLSWSSSGRNHYIPLVGVRLGDKLPQLPRSLLPKAWGVPQSLVDVYMEFDANGCCIVGGDYHLSESYILRLTAAMDDVFYDKYGLHPTLVADVHHYVYKRTVLAAVVHIHKVLKQDATRGSEQTRLVEDSSTMMAPHASTAPTSAMRWRCSRNERVCTMAWPLMLWHLAGVTCWYSQDKDELIPVLSKNTLERCTWCQSVQVRHLRGDGSLELRNGDRTRTPSNSNYCSCGFKHFWDGKEYDTLPQQVTVSLEWNQKVVKDTVAWFQHECDPSLNSNVYTVASEIVNKHFPGVFGSERLLQQVVDQILEQTRLPDSMEEDRPEEEAEGVPDSAESMPACKFIIKGYKTLHKEELGVSETERRLLERIEGHAASRRKSHHAAEKKGSASSNASAACSVPAPSSVGAAAASASMARPSIIRVVTSDGRQGQLELGPAGTTLSELEAWVESEFGVPPLRQQLKSGVPPREIRAPEGRGGRLALSHGDRVTVEVLRDPCSPDPGTSGELLAGTRLGWIVLDILRVHWIGQDSTAGVRTMLSHLKRSGQTVWTYAQENPWLFCRGGLFYAQMQRDIGLVDGKHCHLPLIPDKVFTYNAAHDRLELCSEPHGHFAVSRDVEAKIAAGQVGSTGQHQSLGEATP</sequence>
<dbReference type="EMBL" id="ABJB011052842">
    <property type="status" value="NOT_ANNOTATED_CDS"/>
    <property type="molecule type" value="Genomic_DNA"/>
</dbReference>
<feature type="compositionally biased region" description="Acidic residues" evidence="1">
    <location>
        <begin position="645"/>
        <end position="657"/>
    </location>
</feature>
<dbReference type="CDD" id="cd22769">
    <property type="entry name" value="OTU_VCIP135"/>
    <property type="match status" value="1"/>
</dbReference>
<feature type="region of interest" description="Disordered" evidence="1">
    <location>
        <begin position="1"/>
        <end position="29"/>
    </location>
</feature>
<dbReference type="VEuPathDB" id="VectorBase:ISCW003412"/>
<feature type="non-terminal residue" evidence="3">
    <location>
        <position position="1"/>
    </location>
</feature>
<reference evidence="4" key="2">
    <citation type="submission" date="2020-05" db="UniProtKB">
        <authorList>
            <consortium name="EnsemblMetazoa"/>
        </authorList>
    </citation>
    <scope>IDENTIFICATION</scope>
    <source>
        <strain evidence="4">wikel</strain>
    </source>
</reference>
<dbReference type="EMBL" id="DS689119">
    <property type="protein sequence ID" value="EEC04585.1"/>
    <property type="molecule type" value="Genomic_DNA"/>
</dbReference>
<feature type="compositionally biased region" description="Basic and acidic residues" evidence="1">
    <location>
        <begin position="795"/>
        <end position="804"/>
    </location>
</feature>
<dbReference type="STRING" id="6945.B7PDB3"/>
<feature type="region of interest" description="Disordered" evidence="1">
    <location>
        <begin position="699"/>
        <end position="727"/>
    </location>
</feature>
<dbReference type="EMBL" id="ABJB010227612">
    <property type="status" value="NOT_ANNOTATED_CDS"/>
    <property type="molecule type" value="Genomic_DNA"/>
</dbReference>
<dbReference type="EMBL" id="ABJB010523413">
    <property type="status" value="NOT_ANNOTATED_CDS"/>
    <property type="molecule type" value="Genomic_DNA"/>
</dbReference>
<dbReference type="Proteomes" id="UP000001555">
    <property type="component" value="Unassembled WGS sequence"/>
</dbReference>
<dbReference type="PaxDb" id="6945-B7PDB3"/>
<dbReference type="EMBL" id="ABJB011087386">
    <property type="status" value="NOT_ANNOTATED_CDS"/>
    <property type="molecule type" value="Genomic_DNA"/>
</dbReference>
<feature type="region of interest" description="Disordered" evidence="1">
    <location>
        <begin position="785"/>
        <end position="805"/>
    </location>
</feature>
<feature type="compositionally biased region" description="Low complexity" evidence="1">
    <location>
        <begin position="715"/>
        <end position="727"/>
    </location>
</feature>
<dbReference type="PROSITE" id="PS50802">
    <property type="entry name" value="OTU"/>
    <property type="match status" value="1"/>
</dbReference>
<evidence type="ECO:0007829" key="6">
    <source>
        <dbReference type="PeptideAtlas" id="B7PDB3"/>
    </source>
</evidence>
<feature type="domain" description="OTU" evidence="2">
    <location>
        <begin position="193"/>
        <end position="347"/>
    </location>
</feature>
<dbReference type="PANTHER" id="PTHR14843:SF2">
    <property type="entry name" value="DEUBIQUITINATING PROTEIN VCPIP1"/>
    <property type="match status" value="1"/>
</dbReference>
<dbReference type="GO" id="GO:0016567">
    <property type="term" value="P:protein ubiquitination"/>
    <property type="evidence" value="ECO:0007669"/>
    <property type="project" value="InterPro"/>
</dbReference>
<dbReference type="PANTHER" id="PTHR14843">
    <property type="entry name" value="DEUBIQUITINATING PROTEIN VCIP135"/>
    <property type="match status" value="1"/>
</dbReference>
<evidence type="ECO:0000313" key="4">
    <source>
        <dbReference type="EnsemblMetazoa" id="ISCW003412-PA"/>
    </source>
</evidence>